<dbReference type="PANTHER" id="PTHR43156:SF2">
    <property type="entry name" value="STAGE II SPORULATION PROTEIN E"/>
    <property type="match status" value="1"/>
</dbReference>
<feature type="transmembrane region" description="Helical" evidence="2">
    <location>
        <begin position="306"/>
        <end position="328"/>
    </location>
</feature>
<dbReference type="Proteomes" id="UP000231990">
    <property type="component" value="Unassembled WGS sequence"/>
</dbReference>
<sequence length="787" mass="90370">MRNILLAFVSVILFGLILFTGLLNSSSKDARLPFYFYPNGVIGLAHGEYKELIGTKLDLLEYEISRKLVDTEASYSYHFYGKEGSIVKEVKFVTISAYQVLKDFAWDIFLSLLYFSVAIWFFFYTRDLFIFLLFGSFSSFFLFHFFLLAFHDFVFPFFFFFFFNAFLILNVSFRLRGKEIPSRWMAPQVIFSLVGAFVGASQKANPDLFQFLALNGIYFNLFASLFCIVQLLFHTFRNPTQIQAVFKKASLILGFSMITLVPFILSRLSDPEAVLMIRPYLIIAFLVFPILMVFGTYTYSLVPVQIAFSSSLISIYSILILTFCYLFGLEFFVRWNPELLGKYQQEWNLLYVVISAYFLSPLNNKLYKWIDYWSFRKNPQLHTALEEMSVMIGAPISMRATINNLIRRIVEALSVKKLQVLIPADRFQGTDLRNINFIRIPYNSEIWSYFEGHTEVTVTSHLAYGLGIRESVFKFLNQLEVQIAYPLFDFEKGKEVIGVFLVGAKNSRRNFTLGELRFLKECTRLASLLIRNYALLIDEVERKRIVRDLNMAAILDKTVHLSELETIKSTNVGYFSVPAVGISGDYMDILKISPKKQLLFLGDVSGHGLGSGYLVSAVRGIIRKYLDQSPYLPDIFRAINLFLIERYRGSEFMTSIAGIYNANDSSFSFVNAGHTPPICIRKGGKIELRTETQRVLGVLPTEYKLLTVHLNPGDKLVLFTDGVTESFDENENIFGEESLLKLLQENHSIDAQSLAELVRKTLQDFRNNKEPSDDLSFICLEVTEMKC</sequence>
<dbReference type="SMART" id="SM00331">
    <property type="entry name" value="PP2C_SIG"/>
    <property type="match status" value="1"/>
</dbReference>
<evidence type="ECO:0000313" key="4">
    <source>
        <dbReference type="EMBL" id="PJZ69942.1"/>
    </source>
</evidence>
<organism evidence="5 7">
    <name type="scientific">Leptospira perolatii</name>
    <dbReference type="NCBI Taxonomy" id="2023191"/>
    <lineage>
        <taxon>Bacteria</taxon>
        <taxon>Pseudomonadati</taxon>
        <taxon>Spirochaetota</taxon>
        <taxon>Spirochaetia</taxon>
        <taxon>Leptospirales</taxon>
        <taxon>Leptospiraceae</taxon>
        <taxon>Leptospira</taxon>
    </lineage>
</organism>
<dbReference type="AlphaFoldDB" id="A0A2M9ZKR3"/>
<accession>A0A2M9ZKR3</accession>
<evidence type="ECO:0000313" key="6">
    <source>
        <dbReference type="Proteomes" id="UP000231962"/>
    </source>
</evidence>
<keyword evidence="1" id="KW-0378">Hydrolase</keyword>
<dbReference type="OrthoDB" id="344775at2"/>
<keyword evidence="2" id="KW-0472">Membrane</keyword>
<evidence type="ECO:0000256" key="1">
    <source>
        <dbReference type="ARBA" id="ARBA00022801"/>
    </source>
</evidence>
<gene>
    <name evidence="4" type="ORF">CH360_08530</name>
    <name evidence="5" type="ORF">CH373_13155</name>
</gene>
<dbReference type="InterPro" id="IPR036457">
    <property type="entry name" value="PPM-type-like_dom_sf"/>
</dbReference>
<evidence type="ECO:0000313" key="7">
    <source>
        <dbReference type="Proteomes" id="UP000231990"/>
    </source>
</evidence>
<protein>
    <submittedName>
        <fullName evidence="5">Serine/threonine protein phosphatase</fullName>
    </submittedName>
</protein>
<keyword evidence="2" id="KW-0812">Transmembrane</keyword>
<dbReference type="PANTHER" id="PTHR43156">
    <property type="entry name" value="STAGE II SPORULATION PROTEIN E-RELATED"/>
    <property type="match status" value="1"/>
</dbReference>
<dbReference type="InterPro" id="IPR001932">
    <property type="entry name" value="PPM-type_phosphatase-like_dom"/>
</dbReference>
<evidence type="ECO:0000313" key="5">
    <source>
        <dbReference type="EMBL" id="PJZ72650.1"/>
    </source>
</evidence>
<dbReference type="Proteomes" id="UP000231962">
    <property type="component" value="Unassembled WGS sequence"/>
</dbReference>
<feature type="transmembrane region" description="Helical" evidence="2">
    <location>
        <begin position="277"/>
        <end position="299"/>
    </location>
</feature>
<dbReference type="EMBL" id="NPDY01000006">
    <property type="protein sequence ID" value="PJZ69942.1"/>
    <property type="molecule type" value="Genomic_DNA"/>
</dbReference>
<feature type="transmembrane region" description="Helical" evidence="2">
    <location>
        <begin position="128"/>
        <end position="147"/>
    </location>
</feature>
<dbReference type="GO" id="GO:0016791">
    <property type="term" value="F:phosphatase activity"/>
    <property type="evidence" value="ECO:0007669"/>
    <property type="project" value="TreeGrafter"/>
</dbReference>
<keyword evidence="6" id="KW-1185">Reference proteome</keyword>
<dbReference type="Pfam" id="PF07228">
    <property type="entry name" value="SpoIIE"/>
    <property type="match status" value="1"/>
</dbReference>
<keyword evidence="2" id="KW-1133">Transmembrane helix</keyword>
<feature type="transmembrane region" description="Helical" evidence="2">
    <location>
        <begin position="185"/>
        <end position="202"/>
    </location>
</feature>
<feature type="transmembrane region" description="Helical" evidence="2">
    <location>
        <begin position="208"/>
        <end position="233"/>
    </location>
</feature>
<name>A0A2M9ZKR3_9LEPT</name>
<proteinExistence type="predicted"/>
<feature type="domain" description="PPM-type phosphatase" evidence="3">
    <location>
        <begin position="567"/>
        <end position="782"/>
    </location>
</feature>
<dbReference type="InterPro" id="IPR052016">
    <property type="entry name" value="Bact_Sigma-Reg"/>
</dbReference>
<dbReference type="SUPFAM" id="SSF81606">
    <property type="entry name" value="PP2C-like"/>
    <property type="match status" value="1"/>
</dbReference>
<dbReference type="Gene3D" id="3.60.40.10">
    <property type="entry name" value="PPM-type phosphatase domain"/>
    <property type="match status" value="1"/>
</dbReference>
<dbReference type="RefSeq" id="WP_100713609.1">
    <property type="nucleotide sequence ID" value="NZ_NPDY01000006.1"/>
</dbReference>
<reference evidence="6 7" key="1">
    <citation type="submission" date="2017-07" db="EMBL/GenBank/DDBJ databases">
        <title>Leptospira spp. isolated from tropical soils.</title>
        <authorList>
            <person name="Thibeaux R."/>
            <person name="Iraola G."/>
            <person name="Ferres I."/>
            <person name="Bierque E."/>
            <person name="Girault D."/>
            <person name="Soupe-Gilbert M.-E."/>
            <person name="Picardeau M."/>
            <person name="Goarant C."/>
        </authorList>
    </citation>
    <scope>NUCLEOTIDE SEQUENCE [LARGE SCALE GENOMIC DNA]</scope>
    <source>
        <strain evidence="5 7">FH1-B-B1</strain>
        <strain evidence="4 6">FH1-B-C1</strain>
    </source>
</reference>
<dbReference type="EMBL" id="NPDZ01000008">
    <property type="protein sequence ID" value="PJZ72650.1"/>
    <property type="molecule type" value="Genomic_DNA"/>
</dbReference>
<feature type="transmembrane region" description="Helical" evidence="2">
    <location>
        <begin position="245"/>
        <end position="265"/>
    </location>
</feature>
<feature type="transmembrane region" description="Helical" evidence="2">
    <location>
        <begin position="153"/>
        <end position="173"/>
    </location>
</feature>
<comment type="caution">
    <text evidence="5">The sequence shown here is derived from an EMBL/GenBank/DDBJ whole genome shotgun (WGS) entry which is preliminary data.</text>
</comment>
<feature type="transmembrane region" description="Helical" evidence="2">
    <location>
        <begin position="104"/>
        <end position="123"/>
    </location>
</feature>
<evidence type="ECO:0000259" key="3">
    <source>
        <dbReference type="SMART" id="SM00331"/>
    </source>
</evidence>
<evidence type="ECO:0000256" key="2">
    <source>
        <dbReference type="SAM" id="Phobius"/>
    </source>
</evidence>